<feature type="transmembrane region" description="Helical" evidence="1">
    <location>
        <begin position="33"/>
        <end position="53"/>
    </location>
</feature>
<proteinExistence type="predicted"/>
<gene>
    <name evidence="2" type="ORF">HPB51_020491</name>
</gene>
<accession>A0A9J6E4E8</accession>
<evidence type="ECO:0000256" key="1">
    <source>
        <dbReference type="SAM" id="Phobius"/>
    </source>
</evidence>
<reference evidence="2" key="2">
    <citation type="submission" date="2021-09" db="EMBL/GenBank/DDBJ databases">
        <authorList>
            <person name="Jia N."/>
            <person name="Wang J."/>
            <person name="Shi W."/>
            <person name="Du L."/>
            <person name="Sun Y."/>
            <person name="Zhan W."/>
            <person name="Jiang J."/>
            <person name="Wang Q."/>
            <person name="Zhang B."/>
            <person name="Ji P."/>
            <person name="Sakyi L.B."/>
            <person name="Cui X."/>
            <person name="Yuan T."/>
            <person name="Jiang B."/>
            <person name="Yang W."/>
            <person name="Lam T.T.-Y."/>
            <person name="Chang Q."/>
            <person name="Ding S."/>
            <person name="Wang X."/>
            <person name="Zhu J."/>
            <person name="Ruan X."/>
            <person name="Zhao L."/>
            <person name="Wei J."/>
            <person name="Que T."/>
            <person name="Du C."/>
            <person name="Cheng J."/>
            <person name="Dai P."/>
            <person name="Han X."/>
            <person name="Huang E."/>
            <person name="Gao Y."/>
            <person name="Liu J."/>
            <person name="Shao H."/>
            <person name="Ye R."/>
            <person name="Li L."/>
            <person name="Wei W."/>
            <person name="Wang X."/>
            <person name="Wang C."/>
            <person name="Huo Q."/>
            <person name="Li W."/>
            <person name="Guo W."/>
            <person name="Chen H."/>
            <person name="Chen S."/>
            <person name="Zhou L."/>
            <person name="Zhou L."/>
            <person name="Ni X."/>
            <person name="Tian J."/>
            <person name="Zhou Y."/>
            <person name="Sheng Y."/>
            <person name="Liu T."/>
            <person name="Pan Y."/>
            <person name="Xia L."/>
            <person name="Li J."/>
            <person name="Zhao F."/>
            <person name="Cao W."/>
        </authorList>
    </citation>
    <scope>NUCLEOTIDE SEQUENCE</scope>
    <source>
        <strain evidence="2">Rmic-2018</strain>
        <tissue evidence="2">Larvae</tissue>
    </source>
</reference>
<dbReference type="Proteomes" id="UP000821866">
    <property type="component" value="Chromosome 4"/>
</dbReference>
<evidence type="ECO:0000313" key="3">
    <source>
        <dbReference type="Proteomes" id="UP000821866"/>
    </source>
</evidence>
<keyword evidence="1" id="KW-0472">Membrane</keyword>
<name>A0A9J6E4E8_RHIMP</name>
<keyword evidence="3" id="KW-1185">Reference proteome</keyword>
<keyword evidence="1" id="KW-1133">Transmembrane helix</keyword>
<reference evidence="2" key="1">
    <citation type="journal article" date="2020" name="Cell">
        <title>Large-Scale Comparative Analyses of Tick Genomes Elucidate Their Genetic Diversity and Vector Capacities.</title>
        <authorList>
            <consortium name="Tick Genome and Microbiome Consortium (TIGMIC)"/>
            <person name="Jia N."/>
            <person name="Wang J."/>
            <person name="Shi W."/>
            <person name="Du L."/>
            <person name="Sun Y."/>
            <person name="Zhan W."/>
            <person name="Jiang J.F."/>
            <person name="Wang Q."/>
            <person name="Zhang B."/>
            <person name="Ji P."/>
            <person name="Bell-Sakyi L."/>
            <person name="Cui X.M."/>
            <person name="Yuan T.T."/>
            <person name="Jiang B.G."/>
            <person name="Yang W.F."/>
            <person name="Lam T.T."/>
            <person name="Chang Q.C."/>
            <person name="Ding S.J."/>
            <person name="Wang X.J."/>
            <person name="Zhu J.G."/>
            <person name="Ruan X.D."/>
            <person name="Zhao L."/>
            <person name="Wei J.T."/>
            <person name="Ye R.Z."/>
            <person name="Que T.C."/>
            <person name="Du C.H."/>
            <person name="Zhou Y.H."/>
            <person name="Cheng J.X."/>
            <person name="Dai P.F."/>
            <person name="Guo W.B."/>
            <person name="Han X.H."/>
            <person name="Huang E.J."/>
            <person name="Li L.F."/>
            <person name="Wei W."/>
            <person name="Gao Y.C."/>
            <person name="Liu J.Z."/>
            <person name="Shao H.Z."/>
            <person name="Wang X."/>
            <person name="Wang C.C."/>
            <person name="Yang T.C."/>
            <person name="Huo Q.B."/>
            <person name="Li W."/>
            <person name="Chen H.Y."/>
            <person name="Chen S.E."/>
            <person name="Zhou L.G."/>
            <person name="Ni X.B."/>
            <person name="Tian J.H."/>
            <person name="Sheng Y."/>
            <person name="Liu T."/>
            <person name="Pan Y.S."/>
            <person name="Xia L.Y."/>
            <person name="Li J."/>
            <person name="Zhao F."/>
            <person name="Cao W.C."/>
        </authorList>
    </citation>
    <scope>NUCLEOTIDE SEQUENCE</scope>
    <source>
        <strain evidence="2">Rmic-2018</strain>
    </source>
</reference>
<dbReference type="VEuPathDB" id="VectorBase:LOC119167719"/>
<dbReference type="EMBL" id="JABSTU010000006">
    <property type="protein sequence ID" value="KAH8028913.1"/>
    <property type="molecule type" value="Genomic_DNA"/>
</dbReference>
<evidence type="ECO:0000313" key="2">
    <source>
        <dbReference type="EMBL" id="KAH8028913.1"/>
    </source>
</evidence>
<protein>
    <submittedName>
        <fullName evidence="2">Uncharacterized protein</fullName>
    </submittedName>
</protein>
<dbReference type="AlphaFoldDB" id="A0A9J6E4E8"/>
<keyword evidence="1" id="KW-0812">Transmembrane</keyword>
<organism evidence="2 3">
    <name type="scientific">Rhipicephalus microplus</name>
    <name type="common">Cattle tick</name>
    <name type="synonym">Boophilus microplus</name>
    <dbReference type="NCBI Taxonomy" id="6941"/>
    <lineage>
        <taxon>Eukaryota</taxon>
        <taxon>Metazoa</taxon>
        <taxon>Ecdysozoa</taxon>
        <taxon>Arthropoda</taxon>
        <taxon>Chelicerata</taxon>
        <taxon>Arachnida</taxon>
        <taxon>Acari</taxon>
        <taxon>Parasitiformes</taxon>
        <taxon>Ixodida</taxon>
        <taxon>Ixodoidea</taxon>
        <taxon>Ixodidae</taxon>
        <taxon>Rhipicephalinae</taxon>
        <taxon>Rhipicephalus</taxon>
        <taxon>Boophilus</taxon>
    </lineage>
</organism>
<sequence length="99" mass="10708">MGVFCEGSGSTSSVVHAYRTFLSIDKVNSTVKGLFYTMATVAVLGGVCSLWYLTLLWSSRYVYFNAGLRRTLGDPGDLVGEQYSASDHNDAAPEQLTVS</sequence>
<comment type="caution">
    <text evidence="2">The sequence shown here is derived from an EMBL/GenBank/DDBJ whole genome shotgun (WGS) entry which is preliminary data.</text>
</comment>